<keyword evidence="2" id="KW-0472">Membrane</keyword>
<feature type="transmembrane region" description="Helical" evidence="2">
    <location>
        <begin position="683"/>
        <end position="705"/>
    </location>
</feature>
<evidence type="ECO:0000313" key="4">
    <source>
        <dbReference type="EMBL" id="KAF2832862.1"/>
    </source>
</evidence>
<sequence length="781" mass="86358">MFMDSLNAVKRWVLSPLRSQPTTYGHITSPDSMELRNLTSVQRESKDIQESSSLSASKRSKIKQVSRMPSTTAERISVHRFTGWRTGVLHFALWSSLVFLINLVATIWGSSSSRPNRGVFYEGDCKHTKRLNSGIHVLINFLSTILLSGSNYCMQVLSAPTRKEIDTVHDSGRGRWLDIGVPGLRNLRYIGRRRLVLWCLLALSSLPLHLFYNSAVYASLSSNSYRVFSVSQSFLDEDLRLPCPDPSNKACDQRWRLLSDRPVVLQILKEKARAGELLRLSPLECIQQYAQIVQFERRNVLLVADDKFFPPAENSTLWKNSHVYSDDRFSAKDVYGPESASDAYAWICGGSSGGNGGGSGSTPCSDRIEDIKKSPDKWKTGFVCGPAPANTSVGRTCKNQGWPVGYCLSESGEPHCKLHFELGIAVAVTVLNLLKALLMFCVAFGVYDEPLLTIGDAVASFLHEHDPSTQNMCLASMSDFKQKKGFRTGPRQWRNETHRWKDVTSRRRRTTTLITFLVALAGVCALLIVGIQSVPTKSSILRLAYGSIDPRTSIAGMPNSTLANAVIANSPQVILSLLYFSYNSLMTAMVMGYEWTSYAHKRKGLRVSARPEGQQRSTYFLQLPYRFGVPLIILSGTIHWMISQSIFLLAIDFYDALGKVDDSYRAGMPYASRDYRTLGFSPAAIVSVIVMASVMVIAIIGMGYIPYSKGIPLAGSNSMAISAACHPMGENEGDENERTTAFEKLQWGVIKTSQDGVGHCGFSSNHVTAPVEGAVYTGAKE</sequence>
<evidence type="ECO:0000256" key="1">
    <source>
        <dbReference type="SAM" id="MobiDB-lite"/>
    </source>
</evidence>
<feature type="transmembrane region" description="Helical" evidence="2">
    <location>
        <begin position="88"/>
        <end position="111"/>
    </location>
</feature>
<dbReference type="OrthoDB" id="5429634at2759"/>
<evidence type="ECO:0000256" key="2">
    <source>
        <dbReference type="SAM" id="Phobius"/>
    </source>
</evidence>
<name>A0A6A7AHT2_9PLEO</name>
<dbReference type="EMBL" id="MU006216">
    <property type="protein sequence ID" value="KAF2832862.1"/>
    <property type="molecule type" value="Genomic_DNA"/>
</dbReference>
<dbReference type="InterPro" id="IPR046623">
    <property type="entry name" value="DUF6536"/>
</dbReference>
<evidence type="ECO:0000259" key="3">
    <source>
        <dbReference type="Pfam" id="PF20163"/>
    </source>
</evidence>
<organism evidence="4 5">
    <name type="scientific">Ophiobolus disseminans</name>
    <dbReference type="NCBI Taxonomy" id="1469910"/>
    <lineage>
        <taxon>Eukaryota</taxon>
        <taxon>Fungi</taxon>
        <taxon>Dikarya</taxon>
        <taxon>Ascomycota</taxon>
        <taxon>Pezizomycotina</taxon>
        <taxon>Dothideomycetes</taxon>
        <taxon>Pleosporomycetidae</taxon>
        <taxon>Pleosporales</taxon>
        <taxon>Pleosporineae</taxon>
        <taxon>Phaeosphaeriaceae</taxon>
        <taxon>Ophiobolus</taxon>
    </lineage>
</organism>
<feature type="transmembrane region" description="Helical" evidence="2">
    <location>
        <begin position="195"/>
        <end position="212"/>
    </location>
</feature>
<dbReference type="PANTHER" id="PTHR35395">
    <property type="entry name" value="DUF6536 DOMAIN-CONTAINING PROTEIN"/>
    <property type="match status" value="1"/>
</dbReference>
<keyword evidence="2" id="KW-1133">Transmembrane helix</keyword>
<accession>A0A6A7AHT2</accession>
<reference evidence="4" key="1">
    <citation type="journal article" date="2020" name="Stud. Mycol.">
        <title>101 Dothideomycetes genomes: a test case for predicting lifestyles and emergence of pathogens.</title>
        <authorList>
            <person name="Haridas S."/>
            <person name="Albert R."/>
            <person name="Binder M."/>
            <person name="Bloem J."/>
            <person name="Labutti K."/>
            <person name="Salamov A."/>
            <person name="Andreopoulos B."/>
            <person name="Baker S."/>
            <person name="Barry K."/>
            <person name="Bills G."/>
            <person name="Bluhm B."/>
            <person name="Cannon C."/>
            <person name="Castanera R."/>
            <person name="Culley D."/>
            <person name="Daum C."/>
            <person name="Ezra D."/>
            <person name="Gonzalez J."/>
            <person name="Henrissat B."/>
            <person name="Kuo A."/>
            <person name="Liang C."/>
            <person name="Lipzen A."/>
            <person name="Lutzoni F."/>
            <person name="Magnuson J."/>
            <person name="Mondo S."/>
            <person name="Nolan M."/>
            <person name="Ohm R."/>
            <person name="Pangilinan J."/>
            <person name="Park H.-J."/>
            <person name="Ramirez L."/>
            <person name="Alfaro M."/>
            <person name="Sun H."/>
            <person name="Tritt A."/>
            <person name="Yoshinaga Y."/>
            <person name="Zwiers L.-H."/>
            <person name="Turgeon B."/>
            <person name="Goodwin S."/>
            <person name="Spatafora J."/>
            <person name="Crous P."/>
            <person name="Grigoriev I."/>
        </authorList>
    </citation>
    <scope>NUCLEOTIDE SEQUENCE</scope>
    <source>
        <strain evidence="4">CBS 113818</strain>
    </source>
</reference>
<keyword evidence="2" id="KW-0812">Transmembrane</keyword>
<feature type="transmembrane region" description="Helical" evidence="2">
    <location>
        <begin position="131"/>
        <end position="153"/>
    </location>
</feature>
<feature type="transmembrane region" description="Helical" evidence="2">
    <location>
        <begin position="573"/>
        <end position="593"/>
    </location>
</feature>
<proteinExistence type="predicted"/>
<feature type="domain" description="DUF6536" evidence="3">
    <location>
        <begin position="84"/>
        <end position="235"/>
    </location>
</feature>
<dbReference type="Pfam" id="PF20163">
    <property type="entry name" value="DUF6536"/>
    <property type="match status" value="1"/>
</dbReference>
<evidence type="ECO:0000313" key="5">
    <source>
        <dbReference type="Proteomes" id="UP000799424"/>
    </source>
</evidence>
<dbReference type="AlphaFoldDB" id="A0A6A7AHT2"/>
<feature type="transmembrane region" description="Helical" evidence="2">
    <location>
        <begin position="627"/>
        <end position="651"/>
    </location>
</feature>
<keyword evidence="5" id="KW-1185">Reference proteome</keyword>
<feature type="region of interest" description="Disordered" evidence="1">
    <location>
        <begin position="44"/>
        <end position="68"/>
    </location>
</feature>
<dbReference type="PANTHER" id="PTHR35395:SF1">
    <property type="entry name" value="DUF6536 DOMAIN-CONTAINING PROTEIN"/>
    <property type="match status" value="1"/>
</dbReference>
<dbReference type="Proteomes" id="UP000799424">
    <property type="component" value="Unassembled WGS sequence"/>
</dbReference>
<feature type="transmembrane region" description="Helical" evidence="2">
    <location>
        <begin position="513"/>
        <end position="534"/>
    </location>
</feature>
<protein>
    <recommendedName>
        <fullName evidence="3">DUF6536 domain-containing protein</fullName>
    </recommendedName>
</protein>
<gene>
    <name evidence="4" type="ORF">CC86DRAFT_461346</name>
</gene>
<feature type="transmembrane region" description="Helical" evidence="2">
    <location>
        <begin position="422"/>
        <end position="447"/>
    </location>
</feature>